<dbReference type="InterPro" id="IPR010055">
    <property type="entry name" value="T2SS_protein-GspJ"/>
</dbReference>
<evidence type="ECO:0000313" key="11">
    <source>
        <dbReference type="EMBL" id="UXY14360.1"/>
    </source>
</evidence>
<evidence type="ECO:0000256" key="10">
    <source>
        <dbReference type="SAM" id="Phobius"/>
    </source>
</evidence>
<dbReference type="RefSeq" id="WP_263123659.1">
    <property type="nucleotide sequence ID" value="NZ_CP106753.1"/>
</dbReference>
<keyword evidence="8 10" id="KW-1133">Transmembrane helix</keyword>
<evidence type="ECO:0000256" key="3">
    <source>
        <dbReference type="ARBA" id="ARBA00021539"/>
    </source>
</evidence>
<dbReference type="PANTHER" id="PTHR39583">
    <property type="entry name" value="TYPE II SECRETION SYSTEM PROTEIN J-RELATED"/>
    <property type="match status" value="1"/>
</dbReference>
<keyword evidence="7 10" id="KW-0812">Transmembrane</keyword>
<dbReference type="Proteomes" id="UP001061302">
    <property type="component" value="Chromosome"/>
</dbReference>
<evidence type="ECO:0000256" key="1">
    <source>
        <dbReference type="ARBA" id="ARBA00004377"/>
    </source>
</evidence>
<dbReference type="SUPFAM" id="SSF54523">
    <property type="entry name" value="Pili subunits"/>
    <property type="match status" value="1"/>
</dbReference>
<keyword evidence="9 10" id="KW-0472">Membrane</keyword>
<dbReference type="Gene3D" id="2.10.70.20">
    <property type="entry name" value="gspk-gspi-gspj complex like domains"/>
    <property type="match status" value="1"/>
</dbReference>
<reference evidence="11" key="1">
    <citation type="submission" date="2022-10" db="EMBL/GenBank/DDBJ databases">
        <title>Chitiniphilus purpureus sp. nov., a novel chitin-degrading bacterium isolated from crawfish pond sediment.</title>
        <authorList>
            <person name="Li K."/>
        </authorList>
    </citation>
    <scope>NUCLEOTIDE SEQUENCE</scope>
    <source>
        <strain evidence="11">CD1</strain>
    </source>
</reference>
<dbReference type="InterPro" id="IPR045584">
    <property type="entry name" value="Pilin-like"/>
</dbReference>
<evidence type="ECO:0000256" key="6">
    <source>
        <dbReference type="ARBA" id="ARBA00022519"/>
    </source>
</evidence>
<comment type="similarity">
    <text evidence="2">Belongs to the GSP J family.</text>
</comment>
<evidence type="ECO:0000256" key="5">
    <source>
        <dbReference type="ARBA" id="ARBA00022481"/>
    </source>
</evidence>
<dbReference type="InterPro" id="IPR051621">
    <property type="entry name" value="T2SS_protein_J"/>
</dbReference>
<evidence type="ECO:0000256" key="9">
    <source>
        <dbReference type="ARBA" id="ARBA00023136"/>
    </source>
</evidence>
<keyword evidence="6" id="KW-0997">Cell inner membrane</keyword>
<dbReference type="NCBIfam" id="TIGR02532">
    <property type="entry name" value="IV_pilin_GFxxxE"/>
    <property type="match status" value="1"/>
</dbReference>
<proteinExistence type="inferred from homology"/>
<evidence type="ECO:0000256" key="7">
    <source>
        <dbReference type="ARBA" id="ARBA00022692"/>
    </source>
</evidence>
<dbReference type="PANTHER" id="PTHR39583:SF2">
    <property type="entry name" value="TYPE II SECRETION SYSTEM PROTEIN J"/>
    <property type="match status" value="1"/>
</dbReference>
<sequence length="198" mass="22556">MKRHPARCSGQGFTLLEILIALMIFAVVSLIAYRGLEQVAQVKTRLDAEAAYWRETALVLDRIEEDLLHAVDRKWRDAGGVVQPSLRGTIKPVRQRDAALELVRMDRAREDYRIAYRLDGRRLQLLMWEGLDLAPLAEPTVHVLLQDVTRFETRFLDANGQWQPSWPVPGNSAVRPQAVEIVLARQAQAPLTRVYLVP</sequence>
<comment type="subcellular location">
    <subcellularLocation>
        <location evidence="1">Cell inner membrane</location>
        <topology evidence="1">Single-pass membrane protein</topology>
    </subcellularLocation>
</comment>
<dbReference type="Gene3D" id="3.10.610.10">
    <property type="entry name" value="GSPII I/J protein-like"/>
    <property type="match status" value="1"/>
</dbReference>
<evidence type="ECO:0000256" key="2">
    <source>
        <dbReference type="ARBA" id="ARBA00011084"/>
    </source>
</evidence>
<protein>
    <recommendedName>
        <fullName evidence="3">Type II secretion system protein J</fullName>
    </recommendedName>
</protein>
<dbReference type="Pfam" id="PF07963">
    <property type="entry name" value="N_methyl"/>
    <property type="match status" value="1"/>
</dbReference>
<accession>A0ABY6DJ36</accession>
<gene>
    <name evidence="11" type="primary">gspJ</name>
    <name evidence="11" type="ORF">N8I74_13670</name>
</gene>
<dbReference type="InterPro" id="IPR012902">
    <property type="entry name" value="N_methyl_site"/>
</dbReference>
<dbReference type="EMBL" id="CP106753">
    <property type="protein sequence ID" value="UXY14360.1"/>
    <property type="molecule type" value="Genomic_DNA"/>
</dbReference>
<name>A0ABY6DJ36_9NEIS</name>
<organism evidence="11 12">
    <name type="scientific">Chitiniphilus purpureus</name>
    <dbReference type="NCBI Taxonomy" id="2981137"/>
    <lineage>
        <taxon>Bacteria</taxon>
        <taxon>Pseudomonadati</taxon>
        <taxon>Pseudomonadota</taxon>
        <taxon>Betaproteobacteria</taxon>
        <taxon>Neisseriales</taxon>
        <taxon>Chitinibacteraceae</taxon>
        <taxon>Chitiniphilus</taxon>
    </lineage>
</organism>
<dbReference type="Pfam" id="PF11612">
    <property type="entry name" value="T2SSJ"/>
    <property type="match status" value="1"/>
</dbReference>
<dbReference type="NCBIfam" id="TIGR01711">
    <property type="entry name" value="gspJ"/>
    <property type="match status" value="1"/>
</dbReference>
<evidence type="ECO:0000313" key="12">
    <source>
        <dbReference type="Proteomes" id="UP001061302"/>
    </source>
</evidence>
<keyword evidence="4" id="KW-1003">Cell membrane</keyword>
<keyword evidence="12" id="KW-1185">Reference proteome</keyword>
<keyword evidence="5" id="KW-0488">Methylation</keyword>
<evidence type="ECO:0000256" key="4">
    <source>
        <dbReference type="ARBA" id="ARBA00022475"/>
    </source>
</evidence>
<dbReference type="PROSITE" id="PS00409">
    <property type="entry name" value="PROKAR_NTER_METHYL"/>
    <property type="match status" value="1"/>
</dbReference>
<feature type="transmembrane region" description="Helical" evidence="10">
    <location>
        <begin position="12"/>
        <end position="33"/>
    </location>
</feature>
<evidence type="ECO:0000256" key="8">
    <source>
        <dbReference type="ARBA" id="ARBA00022989"/>
    </source>
</evidence>